<name>A0AC60PQK4_IXOPE</name>
<keyword evidence="2" id="KW-1185">Reference proteome</keyword>
<protein>
    <submittedName>
        <fullName evidence="1">Uncharacterized protein</fullName>
    </submittedName>
</protein>
<reference evidence="1 2" key="1">
    <citation type="journal article" date="2020" name="Cell">
        <title>Large-Scale Comparative Analyses of Tick Genomes Elucidate Their Genetic Diversity and Vector Capacities.</title>
        <authorList>
            <consortium name="Tick Genome and Microbiome Consortium (TIGMIC)"/>
            <person name="Jia N."/>
            <person name="Wang J."/>
            <person name="Shi W."/>
            <person name="Du L."/>
            <person name="Sun Y."/>
            <person name="Zhan W."/>
            <person name="Jiang J.F."/>
            <person name="Wang Q."/>
            <person name="Zhang B."/>
            <person name="Ji P."/>
            <person name="Bell-Sakyi L."/>
            <person name="Cui X.M."/>
            <person name="Yuan T.T."/>
            <person name="Jiang B.G."/>
            <person name="Yang W.F."/>
            <person name="Lam T.T."/>
            <person name="Chang Q.C."/>
            <person name="Ding S.J."/>
            <person name="Wang X.J."/>
            <person name="Zhu J.G."/>
            <person name="Ruan X.D."/>
            <person name="Zhao L."/>
            <person name="Wei J.T."/>
            <person name="Ye R.Z."/>
            <person name="Que T.C."/>
            <person name="Du C.H."/>
            <person name="Zhou Y.H."/>
            <person name="Cheng J.X."/>
            <person name="Dai P.F."/>
            <person name="Guo W.B."/>
            <person name="Han X.H."/>
            <person name="Huang E.J."/>
            <person name="Li L.F."/>
            <person name="Wei W."/>
            <person name="Gao Y.C."/>
            <person name="Liu J.Z."/>
            <person name="Shao H.Z."/>
            <person name="Wang X."/>
            <person name="Wang C.C."/>
            <person name="Yang T.C."/>
            <person name="Huo Q.B."/>
            <person name="Li W."/>
            <person name="Chen H.Y."/>
            <person name="Chen S.E."/>
            <person name="Zhou L.G."/>
            <person name="Ni X.B."/>
            <person name="Tian J.H."/>
            <person name="Sheng Y."/>
            <person name="Liu T."/>
            <person name="Pan Y.S."/>
            <person name="Xia L.Y."/>
            <person name="Li J."/>
            <person name="Zhao F."/>
            <person name="Cao W.C."/>
        </authorList>
    </citation>
    <scope>NUCLEOTIDE SEQUENCE [LARGE SCALE GENOMIC DNA]</scope>
    <source>
        <strain evidence="1">Iper-2018</strain>
    </source>
</reference>
<dbReference type="Proteomes" id="UP000805193">
    <property type="component" value="Unassembled WGS sequence"/>
</dbReference>
<sequence length="154" mass="17022">MAEDENIPFSFQADGWVENPPQCANLSQDEVWRYLSSKSDSVRHGNRRWAFKEEGAVSAQALASEIVYERSEDATALASPKLTDRDRLNRTPRPKGSGAARTGTKVHGKQRDNKAEGGWPAALFLWPPAEARVFDEEDYGDHCTGLGLSAEPDC</sequence>
<dbReference type="EMBL" id="JABSTQ010010198">
    <property type="protein sequence ID" value="KAG0422663.1"/>
    <property type="molecule type" value="Genomic_DNA"/>
</dbReference>
<proteinExistence type="predicted"/>
<organism evidence="1 2">
    <name type="scientific">Ixodes persulcatus</name>
    <name type="common">Taiga tick</name>
    <dbReference type="NCBI Taxonomy" id="34615"/>
    <lineage>
        <taxon>Eukaryota</taxon>
        <taxon>Metazoa</taxon>
        <taxon>Ecdysozoa</taxon>
        <taxon>Arthropoda</taxon>
        <taxon>Chelicerata</taxon>
        <taxon>Arachnida</taxon>
        <taxon>Acari</taxon>
        <taxon>Parasitiformes</taxon>
        <taxon>Ixodida</taxon>
        <taxon>Ixodoidea</taxon>
        <taxon>Ixodidae</taxon>
        <taxon>Ixodinae</taxon>
        <taxon>Ixodes</taxon>
    </lineage>
</organism>
<evidence type="ECO:0000313" key="1">
    <source>
        <dbReference type="EMBL" id="KAG0422663.1"/>
    </source>
</evidence>
<evidence type="ECO:0000313" key="2">
    <source>
        <dbReference type="Proteomes" id="UP000805193"/>
    </source>
</evidence>
<accession>A0AC60PQK4</accession>
<comment type="caution">
    <text evidence="1">The sequence shown here is derived from an EMBL/GenBank/DDBJ whole genome shotgun (WGS) entry which is preliminary data.</text>
</comment>
<gene>
    <name evidence="1" type="ORF">HPB47_001522</name>
</gene>